<evidence type="ECO:0000256" key="1">
    <source>
        <dbReference type="SAM" id="MobiDB-lite"/>
    </source>
</evidence>
<name>A0A4P9YY91_9FUNG</name>
<dbReference type="Proteomes" id="UP000278143">
    <property type="component" value="Unassembled WGS sequence"/>
</dbReference>
<evidence type="ECO:0000256" key="2">
    <source>
        <dbReference type="SAM" id="SignalP"/>
    </source>
</evidence>
<dbReference type="OrthoDB" id="10536451at2759"/>
<gene>
    <name evidence="3" type="ORF">SYNPS1DRAFT_23072</name>
</gene>
<proteinExistence type="predicted"/>
<evidence type="ECO:0000313" key="4">
    <source>
        <dbReference type="Proteomes" id="UP000278143"/>
    </source>
</evidence>
<feature type="compositionally biased region" description="Low complexity" evidence="1">
    <location>
        <begin position="318"/>
        <end position="332"/>
    </location>
</feature>
<feature type="signal peptide" evidence="2">
    <location>
        <begin position="1"/>
        <end position="26"/>
    </location>
</feature>
<feature type="chain" id="PRO_5020963023" evidence="2">
    <location>
        <begin position="27"/>
        <end position="373"/>
    </location>
</feature>
<dbReference type="AlphaFoldDB" id="A0A4P9YY91"/>
<dbReference type="EMBL" id="KZ989988">
    <property type="protein sequence ID" value="RKP24885.1"/>
    <property type="molecule type" value="Genomic_DNA"/>
</dbReference>
<protein>
    <submittedName>
        <fullName evidence="3">Uncharacterized protein</fullName>
    </submittedName>
</protein>
<keyword evidence="2" id="KW-0732">Signal</keyword>
<reference evidence="4" key="1">
    <citation type="journal article" date="2018" name="Nat. Microbiol.">
        <title>Leveraging single-cell genomics to expand the fungal tree of life.</title>
        <authorList>
            <person name="Ahrendt S.R."/>
            <person name="Quandt C.A."/>
            <person name="Ciobanu D."/>
            <person name="Clum A."/>
            <person name="Salamov A."/>
            <person name="Andreopoulos B."/>
            <person name="Cheng J.F."/>
            <person name="Woyke T."/>
            <person name="Pelin A."/>
            <person name="Henrissat B."/>
            <person name="Reynolds N.K."/>
            <person name="Benny G.L."/>
            <person name="Smith M.E."/>
            <person name="James T.Y."/>
            <person name="Grigoriev I.V."/>
        </authorList>
    </citation>
    <scope>NUCLEOTIDE SEQUENCE [LARGE SCALE GENOMIC DNA]</scope>
    <source>
        <strain evidence="4">Benny S71-1</strain>
    </source>
</reference>
<accession>A0A4P9YY91</accession>
<sequence length="373" mass="40279">MKPSTFTKICAAALLAASVGPWNVAALPIETAAAPDMQDAGTSRVIDQLSHSFAESDAMRQLRDALDEAVNGEHSPFIVRLSEAIKPEESEPAKFKEVLTNFAHRFKADVAGFFDKLQSLFNFSDMKTKENQQKFTDLLINAFHEYMDNMHKKAVDAPEKKDAAATRLVARAVEQLPPLALADTITIGAGNGVGSSSSSSSSGSVTAELAAKPEAQENHFIEMGTVIGQMLERVVTGKAQEPLDVLFLRLLKQVIVTLETRAPSVEMTNKSIMDEALETVKKATDAALITLQQSNAGRVLEATDGVVTAAAAAGVDMPMQEQQQQQPQQQQQSSTVDYREFDTTSVPDTAVLTESKMTFIPISTMLDDASGRS</sequence>
<organism evidence="3 4">
    <name type="scientific">Syncephalis pseudoplumigaleata</name>
    <dbReference type="NCBI Taxonomy" id="1712513"/>
    <lineage>
        <taxon>Eukaryota</taxon>
        <taxon>Fungi</taxon>
        <taxon>Fungi incertae sedis</taxon>
        <taxon>Zoopagomycota</taxon>
        <taxon>Zoopagomycotina</taxon>
        <taxon>Zoopagomycetes</taxon>
        <taxon>Zoopagales</taxon>
        <taxon>Piptocephalidaceae</taxon>
        <taxon>Syncephalis</taxon>
    </lineage>
</organism>
<keyword evidence="4" id="KW-1185">Reference proteome</keyword>
<evidence type="ECO:0000313" key="3">
    <source>
        <dbReference type="EMBL" id="RKP24885.1"/>
    </source>
</evidence>
<feature type="region of interest" description="Disordered" evidence="1">
    <location>
        <begin position="318"/>
        <end position="339"/>
    </location>
</feature>